<organism evidence="2 3">
    <name type="scientific">Fontibacillus panacisegetis</name>
    <dbReference type="NCBI Taxonomy" id="670482"/>
    <lineage>
        <taxon>Bacteria</taxon>
        <taxon>Bacillati</taxon>
        <taxon>Bacillota</taxon>
        <taxon>Bacilli</taxon>
        <taxon>Bacillales</taxon>
        <taxon>Paenibacillaceae</taxon>
        <taxon>Fontibacillus</taxon>
    </lineage>
</organism>
<dbReference type="AlphaFoldDB" id="A0A1G7IHG7"/>
<evidence type="ECO:0000313" key="2">
    <source>
        <dbReference type="EMBL" id="SDF12157.1"/>
    </source>
</evidence>
<feature type="transmembrane region" description="Helical" evidence="1">
    <location>
        <begin position="79"/>
        <end position="100"/>
    </location>
</feature>
<feature type="transmembrane region" description="Helical" evidence="1">
    <location>
        <begin position="120"/>
        <end position="145"/>
    </location>
</feature>
<reference evidence="2 3" key="1">
    <citation type="submission" date="2016-10" db="EMBL/GenBank/DDBJ databases">
        <authorList>
            <person name="de Groot N.N."/>
        </authorList>
    </citation>
    <scope>NUCLEOTIDE SEQUENCE [LARGE SCALE GENOMIC DNA]</scope>
    <source>
        <strain evidence="2 3">DSM 28129</strain>
    </source>
</reference>
<dbReference type="RefSeq" id="WP_245742294.1">
    <property type="nucleotide sequence ID" value="NZ_FNBG01000006.1"/>
</dbReference>
<keyword evidence="1" id="KW-0472">Membrane</keyword>
<name>A0A1G7IHG7_9BACL</name>
<proteinExistence type="predicted"/>
<protein>
    <submittedName>
        <fullName evidence="2">Uncharacterized membrane protein</fullName>
    </submittedName>
</protein>
<sequence length="251" mass="28860">MLLKLKKMGYPAKIYLYVFLVIATVIGMKYVVETTLPEGGKPPYLFLIWNTFLAWIPVGLAVMLDLISAGTRNRSLKMILLLGIGLLWLFFYPNAAYLLTDLLHPFHRYPIESDFWWENSFWNHLFTVLFTALLGLTLGTVSLASVHGLVRQSLGKFAGWAFAVIVLLLSSFGVYLGRFIRWNSWDILQEPSYVLKETLLYFTDLNNVSHAVSFCKWIFLITFFSYVVMYLFRTINVHNTSVKRDSGEVAD</sequence>
<evidence type="ECO:0000256" key="1">
    <source>
        <dbReference type="SAM" id="Phobius"/>
    </source>
</evidence>
<keyword evidence="1" id="KW-0812">Transmembrane</keyword>
<dbReference type="Pfam" id="PF07099">
    <property type="entry name" value="DUF1361"/>
    <property type="match status" value="1"/>
</dbReference>
<accession>A0A1G7IHG7</accession>
<keyword evidence="3" id="KW-1185">Reference proteome</keyword>
<feature type="transmembrane region" description="Helical" evidence="1">
    <location>
        <begin position="211"/>
        <end position="232"/>
    </location>
</feature>
<dbReference type="STRING" id="670482.SAMN04488542_1068"/>
<keyword evidence="1" id="KW-1133">Transmembrane helix</keyword>
<dbReference type="Proteomes" id="UP000198972">
    <property type="component" value="Unassembled WGS sequence"/>
</dbReference>
<feature type="transmembrane region" description="Helical" evidence="1">
    <location>
        <begin position="12"/>
        <end position="32"/>
    </location>
</feature>
<dbReference type="EMBL" id="FNBG01000006">
    <property type="protein sequence ID" value="SDF12157.1"/>
    <property type="molecule type" value="Genomic_DNA"/>
</dbReference>
<feature type="transmembrane region" description="Helical" evidence="1">
    <location>
        <begin position="157"/>
        <end position="176"/>
    </location>
</feature>
<dbReference type="InterPro" id="IPR009793">
    <property type="entry name" value="DUF1361"/>
</dbReference>
<gene>
    <name evidence="2" type="ORF">SAMN04488542_1068</name>
</gene>
<evidence type="ECO:0000313" key="3">
    <source>
        <dbReference type="Proteomes" id="UP000198972"/>
    </source>
</evidence>
<feature type="transmembrane region" description="Helical" evidence="1">
    <location>
        <begin position="44"/>
        <end position="67"/>
    </location>
</feature>